<feature type="compositionally biased region" description="Polar residues" evidence="1">
    <location>
        <begin position="956"/>
        <end position="966"/>
    </location>
</feature>
<feature type="compositionally biased region" description="Polar residues" evidence="1">
    <location>
        <begin position="854"/>
        <end position="866"/>
    </location>
</feature>
<feature type="compositionally biased region" description="Polar residues" evidence="1">
    <location>
        <begin position="925"/>
        <end position="947"/>
    </location>
</feature>
<dbReference type="EMBL" id="LT635758">
    <property type="protein sequence ID" value="SGZ51832.1"/>
    <property type="molecule type" value="Genomic_DNA"/>
</dbReference>
<name>A0A1L0D763_9ASCO</name>
<reference evidence="3 4" key="1">
    <citation type="submission" date="2016-10" db="EMBL/GenBank/DDBJ databases">
        <authorList>
            <person name="de Groot N.N."/>
        </authorList>
    </citation>
    <scope>NUCLEOTIDE SEQUENCE [LARGE SCALE GENOMIC DNA]</scope>
    <source>
        <strain evidence="3 4">CBS 141442</strain>
    </source>
</reference>
<proteinExistence type="predicted"/>
<feature type="region of interest" description="Disordered" evidence="1">
    <location>
        <begin position="1"/>
        <end position="146"/>
    </location>
</feature>
<dbReference type="EMBL" id="LT635757">
    <property type="protein sequence ID" value="SGZ49792.1"/>
    <property type="molecule type" value="Genomic_DNA"/>
</dbReference>
<dbReference type="AlphaFoldDB" id="A0A1L0D763"/>
<organism evidence="3 4">
    <name type="scientific">Sungouiella intermedia</name>
    <dbReference type="NCBI Taxonomy" id="45354"/>
    <lineage>
        <taxon>Eukaryota</taxon>
        <taxon>Fungi</taxon>
        <taxon>Dikarya</taxon>
        <taxon>Ascomycota</taxon>
        <taxon>Saccharomycotina</taxon>
        <taxon>Pichiomycetes</taxon>
        <taxon>Metschnikowiaceae</taxon>
        <taxon>Sungouiella</taxon>
    </lineage>
</organism>
<feature type="region of interest" description="Disordered" evidence="1">
    <location>
        <begin position="827"/>
        <end position="966"/>
    </location>
</feature>
<feature type="region of interest" description="Disordered" evidence="1">
    <location>
        <begin position="769"/>
        <end position="789"/>
    </location>
</feature>
<feature type="compositionally biased region" description="Basic residues" evidence="1">
    <location>
        <begin position="842"/>
        <end position="853"/>
    </location>
</feature>
<feature type="region of interest" description="Disordered" evidence="1">
    <location>
        <begin position="672"/>
        <end position="705"/>
    </location>
</feature>
<evidence type="ECO:0000313" key="2">
    <source>
        <dbReference type="EMBL" id="SGZ49792.1"/>
    </source>
</evidence>
<dbReference type="Proteomes" id="UP000182334">
    <property type="component" value="Chromosome II"/>
</dbReference>
<feature type="compositionally biased region" description="Pro residues" evidence="1">
    <location>
        <begin position="19"/>
        <end position="33"/>
    </location>
</feature>
<sequence>MLSVYQLSESSQSHEPEGVGPPLPLPPDDPPPSARDLSITDYETVSIGGPSESLSQEVNQMDVLTAAENSSEGLMEQDDSEYFNSSSHSDLNALDTDEDEFLRPPPDLRLPTPASNHAANSAVATSENSQNQKNTNDSSLIEIPENCKTQKNVINENTNQKKNLSMAERLQTNRHTTRGNSAIISDYKYVKQEFTLRFTAQERIRYESQLKVLSQIMTSSEIMQHLAELPESDLSLKLKVINPNDVPVQELTQGIQQCLDRLMVNVREELFQAKSLTEQSTERAKEYLDSQDDINVIQTRMANEVQLLSSVEKDLKALTSTASRYVALAAAKQHRIIAGMVFFPNIKINEEAQRLLCDLFDDDLPFQIYTNPQETVKYLVDVLTSQDLDFNDQDDKVFRLGTPRPTSARLIAVQIDYLPTPRAKNYFQRSFLHHTDKILKWEVRELSPTKETALALVHLGQSKVPPKHVSKNIWLENQEFLVPSIYSFFSSSCDKSKKLFEKATSEGYTGPDPGSHLTYLKQQHDAHLKHAAAYPLRQPAYDIVGMQCTIQYAQQFCPVCLETDHTLSGCTDPRKGCKICLATTHSSYRCWRRCACRYARHLKGSPACPLSRTKEVPPPPPTDSTDDFTLVTKRGQKRHHVTMEQANRKMDNPSSTMRPPNPFGALNHFSEEDVTEESSMDSVPKDSSLEIADSVDPPTQSPFAEPVPTLVDLREAVQETTESTIHSSTTTDAAYNEPQIESATGAEFGSQPLPVDHTADWTGQQDVLMESSVSPEPSQPTDPSAPQQKATSAYLLPTTTPMEVSIPLTPVSRPRMHHEPAVIRRSARLAAKQPSPYSRPKLASHSKAHHGPSSRHSTLKDTQYPTGPQDHTMPAFPAGSAHDDAGPTGFSPSRHEPPGTVVNVEPPDPGPQDPDILRPVPTPNELLSSCQTSISTASNQVLSSSQEPLEAIPTRVDTTLPSLGDH</sequence>
<evidence type="ECO:0000313" key="4">
    <source>
        <dbReference type="Proteomes" id="UP000182334"/>
    </source>
</evidence>
<gene>
    <name evidence="3" type="ORF">SAMEA4029010_CIC11G00000004588</name>
    <name evidence="2" type="ORF">SAMEA4029010_CIC11G00000005319</name>
</gene>
<keyword evidence="4" id="KW-1185">Reference proteome</keyword>
<evidence type="ECO:0000256" key="1">
    <source>
        <dbReference type="SAM" id="MobiDB-lite"/>
    </source>
</evidence>
<protein>
    <submittedName>
        <fullName evidence="3">CIC11C00000004588</fullName>
    </submittedName>
    <submittedName>
        <fullName evidence="2">CIC11C00000005319</fullName>
    </submittedName>
</protein>
<accession>A0A1L0D763</accession>
<dbReference type="Proteomes" id="UP000182334">
    <property type="component" value="Chromosome III"/>
</dbReference>
<feature type="compositionally biased region" description="Polar residues" evidence="1">
    <location>
        <begin position="1"/>
        <end position="11"/>
    </location>
</feature>
<evidence type="ECO:0000313" key="3">
    <source>
        <dbReference type="EMBL" id="SGZ51832.1"/>
    </source>
</evidence>
<feature type="compositionally biased region" description="Polar residues" evidence="1">
    <location>
        <begin position="114"/>
        <end position="139"/>
    </location>
</feature>